<dbReference type="SMART" id="SM00304">
    <property type="entry name" value="HAMP"/>
    <property type="match status" value="1"/>
</dbReference>
<sequence length="695" mass="73863">MQRNKTSIFAEDRISIVLNNAGLERMSVIQAERDEIPVVFHAVHTGEPSAYKSIIGRLLLILSAVVILVFVLFTVYNNLYQHRALRAALQDKMATVGATAALNSQNWLQARIALTELAAQVVEKDGDRARMQAALTSQVLGSNFEMAYVGYQADGAFFRSPAGKQPEGYDPRKRGWYQLAQKNGKAVITSPYIGASSQALTLTAAAPIMRAGTLEGVAGVDFAIRDLVGMLAEAKLDPSGQAFVVNADGNILIHPTMELINKPLKELYPALTPTISAQMQDASGAAGDDLIQFFPIHLPNVTWYLALTIPQSKAFEPLQQFSLSVGVAALLASVLLVVVMRQMLKRRLATPLLAMAGAMKALADGTMVSDIPGAERRDEVGEMARAVVVFRHNAQERQRLEEAQQATTEALEQRTHRMEALLEAFDRELIGVLGTVTSAATELEATAQALSTTAERSALEATCAASATEQASANVRSVASSTDLLATSIAHISERVMQSQTVATRAQQAADLTDQTVQSLVEATGTISQIVELINTIASQTNLLALNATIEAARAGDAGKGFAVVANEVKGLANQTAQATSRIAAQITAIQGVSGDVVSAIRDISSVIGEVNALAQDIAGAVDEQGMATRQIASNVSEAARGTQDVSNSVISVTEGARETGDSATQVLAAAAELARQSEMMRAQVDEFFAHIRSL</sequence>
<evidence type="ECO:0000256" key="6">
    <source>
        <dbReference type="ARBA" id="ARBA00022989"/>
    </source>
</evidence>
<dbReference type="InterPro" id="IPR000727">
    <property type="entry name" value="T_SNARE_dom"/>
</dbReference>
<dbReference type="SMART" id="SM00283">
    <property type="entry name" value="MA"/>
    <property type="match status" value="1"/>
</dbReference>
<keyword evidence="16" id="KW-1185">Reference proteome</keyword>
<dbReference type="GO" id="GO:0006935">
    <property type="term" value="P:chemotaxis"/>
    <property type="evidence" value="ECO:0007669"/>
    <property type="project" value="UniProtKB-KW"/>
</dbReference>
<evidence type="ECO:0000256" key="10">
    <source>
        <dbReference type="PROSITE-ProRule" id="PRU00284"/>
    </source>
</evidence>
<dbReference type="InterPro" id="IPR003660">
    <property type="entry name" value="HAMP_dom"/>
</dbReference>
<evidence type="ECO:0000256" key="1">
    <source>
        <dbReference type="ARBA" id="ARBA00004429"/>
    </source>
</evidence>
<dbReference type="Pfam" id="PF02743">
    <property type="entry name" value="dCache_1"/>
    <property type="match status" value="1"/>
</dbReference>
<evidence type="ECO:0000256" key="3">
    <source>
        <dbReference type="ARBA" id="ARBA00022500"/>
    </source>
</evidence>
<dbReference type="PROSITE" id="PS50192">
    <property type="entry name" value="T_SNARE"/>
    <property type="match status" value="1"/>
</dbReference>
<feature type="domain" description="HAMP" evidence="14">
    <location>
        <begin position="346"/>
        <end position="399"/>
    </location>
</feature>
<evidence type="ECO:0000256" key="11">
    <source>
        <dbReference type="SAM" id="Phobius"/>
    </source>
</evidence>
<dbReference type="GO" id="GO:0007165">
    <property type="term" value="P:signal transduction"/>
    <property type="evidence" value="ECO:0007669"/>
    <property type="project" value="UniProtKB-KW"/>
</dbReference>
<dbReference type="Gene3D" id="3.30.450.20">
    <property type="entry name" value="PAS domain"/>
    <property type="match status" value="2"/>
</dbReference>
<dbReference type="PROSITE" id="PS50111">
    <property type="entry name" value="CHEMOTAXIS_TRANSDUC_2"/>
    <property type="match status" value="1"/>
</dbReference>
<accession>A0A1N7Q8I2</accession>
<comment type="similarity">
    <text evidence="9">Belongs to the methyl-accepting chemotaxis (MCP) protein family.</text>
</comment>
<organism evidence="15 16">
    <name type="scientific">Insolitispirillum peregrinum</name>
    <dbReference type="NCBI Taxonomy" id="80876"/>
    <lineage>
        <taxon>Bacteria</taxon>
        <taxon>Pseudomonadati</taxon>
        <taxon>Pseudomonadota</taxon>
        <taxon>Alphaproteobacteria</taxon>
        <taxon>Rhodospirillales</taxon>
        <taxon>Novispirillaceae</taxon>
        <taxon>Insolitispirillum</taxon>
    </lineage>
</organism>
<name>A0A1N7Q8I2_9PROT</name>
<dbReference type="Pfam" id="PF00672">
    <property type="entry name" value="HAMP"/>
    <property type="match status" value="1"/>
</dbReference>
<keyword evidence="5 11" id="KW-0812">Transmembrane</keyword>
<feature type="domain" description="T-SNARE coiled-coil homology" evidence="13">
    <location>
        <begin position="591"/>
        <end position="653"/>
    </location>
</feature>
<evidence type="ECO:0000313" key="16">
    <source>
        <dbReference type="Proteomes" id="UP000185678"/>
    </source>
</evidence>
<evidence type="ECO:0000259" key="13">
    <source>
        <dbReference type="PROSITE" id="PS50192"/>
    </source>
</evidence>
<evidence type="ECO:0000256" key="5">
    <source>
        <dbReference type="ARBA" id="ARBA00022692"/>
    </source>
</evidence>
<keyword evidence="6 11" id="KW-1133">Transmembrane helix</keyword>
<dbReference type="GO" id="GO:0005886">
    <property type="term" value="C:plasma membrane"/>
    <property type="evidence" value="ECO:0007669"/>
    <property type="project" value="UniProtKB-SubCell"/>
</dbReference>
<comment type="subcellular location">
    <subcellularLocation>
        <location evidence="1">Cell inner membrane</location>
        <topology evidence="1">Multi-pass membrane protein</topology>
    </subcellularLocation>
</comment>
<dbReference type="PANTHER" id="PTHR32089:SF112">
    <property type="entry name" value="LYSOZYME-LIKE PROTEIN-RELATED"/>
    <property type="match status" value="1"/>
</dbReference>
<evidence type="ECO:0000256" key="9">
    <source>
        <dbReference type="ARBA" id="ARBA00029447"/>
    </source>
</evidence>
<dbReference type="Pfam" id="PF00015">
    <property type="entry name" value="MCPsignal"/>
    <property type="match status" value="1"/>
</dbReference>
<gene>
    <name evidence="15" type="ORF">SAMN05421779_1122</name>
</gene>
<dbReference type="Gene3D" id="1.10.287.950">
    <property type="entry name" value="Methyl-accepting chemotaxis protein"/>
    <property type="match status" value="1"/>
</dbReference>
<evidence type="ECO:0000256" key="2">
    <source>
        <dbReference type="ARBA" id="ARBA00022475"/>
    </source>
</evidence>
<evidence type="ECO:0000259" key="12">
    <source>
        <dbReference type="PROSITE" id="PS50111"/>
    </source>
</evidence>
<dbReference type="SUPFAM" id="SSF103190">
    <property type="entry name" value="Sensory domain-like"/>
    <property type="match status" value="1"/>
</dbReference>
<dbReference type="AlphaFoldDB" id="A0A1N7Q8I2"/>
<dbReference type="PROSITE" id="PS50885">
    <property type="entry name" value="HAMP"/>
    <property type="match status" value="1"/>
</dbReference>
<evidence type="ECO:0000256" key="8">
    <source>
        <dbReference type="ARBA" id="ARBA00023224"/>
    </source>
</evidence>
<keyword evidence="3" id="KW-0145">Chemotaxis</keyword>
<keyword evidence="4" id="KW-0997">Cell inner membrane</keyword>
<dbReference type="InterPro" id="IPR033479">
    <property type="entry name" value="dCache_1"/>
</dbReference>
<dbReference type="CDD" id="cd12912">
    <property type="entry name" value="PDC2_MCP_like"/>
    <property type="match status" value="1"/>
</dbReference>
<dbReference type="Gene3D" id="1.10.8.500">
    <property type="entry name" value="HAMP domain in histidine kinase"/>
    <property type="match status" value="1"/>
</dbReference>
<dbReference type="SUPFAM" id="SSF58104">
    <property type="entry name" value="Methyl-accepting chemotaxis protein (MCP) signaling domain"/>
    <property type="match status" value="1"/>
</dbReference>
<keyword evidence="7 11" id="KW-0472">Membrane</keyword>
<dbReference type="CDD" id="cd12913">
    <property type="entry name" value="PDC1_MCP_like"/>
    <property type="match status" value="1"/>
</dbReference>
<feature type="transmembrane region" description="Helical" evidence="11">
    <location>
        <begin position="321"/>
        <end position="340"/>
    </location>
</feature>
<dbReference type="EMBL" id="FTOA01000012">
    <property type="protein sequence ID" value="SIT19155.1"/>
    <property type="molecule type" value="Genomic_DNA"/>
</dbReference>
<reference evidence="15 16" key="1">
    <citation type="submission" date="2017-01" db="EMBL/GenBank/DDBJ databases">
        <authorList>
            <person name="Mah S.A."/>
            <person name="Swanson W.J."/>
            <person name="Moy G.W."/>
            <person name="Vacquier V.D."/>
        </authorList>
    </citation>
    <scope>NUCLEOTIDE SEQUENCE [LARGE SCALE GENOMIC DNA]</scope>
    <source>
        <strain evidence="15 16">DSM 11589</strain>
    </source>
</reference>
<evidence type="ECO:0000313" key="15">
    <source>
        <dbReference type="EMBL" id="SIT19155.1"/>
    </source>
</evidence>
<keyword evidence="8 10" id="KW-0807">Transducer</keyword>
<evidence type="ECO:0000256" key="4">
    <source>
        <dbReference type="ARBA" id="ARBA00022519"/>
    </source>
</evidence>
<keyword evidence="2" id="KW-1003">Cell membrane</keyword>
<feature type="domain" description="Methyl-accepting transducer" evidence="12">
    <location>
        <begin position="432"/>
        <end position="675"/>
    </location>
</feature>
<dbReference type="InterPro" id="IPR004089">
    <property type="entry name" value="MCPsignal_dom"/>
</dbReference>
<dbReference type="InterPro" id="IPR029151">
    <property type="entry name" value="Sensor-like_sf"/>
</dbReference>
<feature type="transmembrane region" description="Helical" evidence="11">
    <location>
        <begin position="58"/>
        <end position="76"/>
    </location>
</feature>
<dbReference type="PANTHER" id="PTHR32089">
    <property type="entry name" value="METHYL-ACCEPTING CHEMOTAXIS PROTEIN MCPB"/>
    <property type="match status" value="1"/>
</dbReference>
<dbReference type="Proteomes" id="UP000185678">
    <property type="component" value="Unassembled WGS sequence"/>
</dbReference>
<dbReference type="STRING" id="80876.SAMN05421779_1122"/>
<proteinExistence type="inferred from homology"/>
<evidence type="ECO:0000259" key="14">
    <source>
        <dbReference type="PROSITE" id="PS50885"/>
    </source>
</evidence>
<evidence type="ECO:0000256" key="7">
    <source>
        <dbReference type="ARBA" id="ARBA00023136"/>
    </source>
</evidence>
<protein>
    <submittedName>
        <fullName evidence="15">Methyl-accepting chemotaxis sensory transducer with Cache sensor</fullName>
    </submittedName>
</protein>